<sequence length="186" mass="20305">MTLIEDRARAATRWLALIGFAGLLVLAIMTTLDVLMRWLFDNPIHGVNDVSAVVMAVVIASCIPANLEGRRNISVDVLGAMTGRRATRLLDAFGGFVTLLFIGAVAWQFIGYADSMYHSGRRTWVLALPLWPWWAAATAFLWFAALIQLANVIRDLHRTLTGGSDGHASPHPIRPDAADSLGHTES</sequence>
<keyword evidence="6 9" id="KW-1133">Transmembrane helix</keyword>
<evidence type="ECO:0000256" key="2">
    <source>
        <dbReference type="ARBA" id="ARBA00022448"/>
    </source>
</evidence>
<comment type="subcellular location">
    <subcellularLocation>
        <location evidence="1 9">Cell inner membrane</location>
        <topology evidence="1 9">Multi-pass membrane protein</topology>
    </subcellularLocation>
</comment>
<evidence type="ECO:0000256" key="4">
    <source>
        <dbReference type="ARBA" id="ARBA00022519"/>
    </source>
</evidence>
<dbReference type="EMBL" id="CP018076">
    <property type="protein sequence ID" value="APE45253.1"/>
    <property type="molecule type" value="Genomic_DNA"/>
</dbReference>
<evidence type="ECO:0000256" key="9">
    <source>
        <dbReference type="RuleBase" id="RU369079"/>
    </source>
</evidence>
<evidence type="ECO:0000256" key="5">
    <source>
        <dbReference type="ARBA" id="ARBA00022692"/>
    </source>
</evidence>
<comment type="subunit">
    <text evidence="9">The complex comprises the extracytoplasmic solute receptor protein and the two transmembrane proteins.</text>
</comment>
<dbReference type="STRING" id="1917485.BOO69_02780"/>
<evidence type="ECO:0000256" key="6">
    <source>
        <dbReference type="ARBA" id="ARBA00022989"/>
    </source>
</evidence>
<keyword evidence="2 9" id="KW-0813">Transport</keyword>
<name>A0A1J0WLY0_9RHOB</name>
<dbReference type="PANTHER" id="PTHR35011">
    <property type="entry name" value="2,3-DIKETO-L-GULONATE TRAP TRANSPORTER SMALL PERMEASE PROTEIN YIAM"/>
    <property type="match status" value="1"/>
</dbReference>
<evidence type="ECO:0000256" key="7">
    <source>
        <dbReference type="ARBA" id="ARBA00023136"/>
    </source>
</evidence>
<dbReference type="GO" id="GO:0005886">
    <property type="term" value="C:plasma membrane"/>
    <property type="evidence" value="ECO:0007669"/>
    <property type="project" value="UniProtKB-SubCell"/>
</dbReference>
<accession>A0A1J0WLY0</accession>
<evidence type="ECO:0000256" key="3">
    <source>
        <dbReference type="ARBA" id="ARBA00022475"/>
    </source>
</evidence>
<comment type="function">
    <text evidence="9">Part of the tripartite ATP-independent periplasmic (TRAP) transport system.</text>
</comment>
<evidence type="ECO:0000313" key="13">
    <source>
        <dbReference type="Proteomes" id="UP000181897"/>
    </source>
</evidence>
<organism evidence="12 13">
    <name type="scientific">Sulfitobacter alexandrii</name>
    <dbReference type="NCBI Taxonomy" id="1917485"/>
    <lineage>
        <taxon>Bacteria</taxon>
        <taxon>Pseudomonadati</taxon>
        <taxon>Pseudomonadota</taxon>
        <taxon>Alphaproteobacteria</taxon>
        <taxon>Rhodobacterales</taxon>
        <taxon>Roseobacteraceae</taxon>
        <taxon>Sulfitobacter</taxon>
    </lineage>
</organism>
<keyword evidence="4 9" id="KW-0997">Cell inner membrane</keyword>
<feature type="domain" description="Tripartite ATP-independent periplasmic transporters DctQ component" evidence="11">
    <location>
        <begin position="26"/>
        <end position="156"/>
    </location>
</feature>
<gene>
    <name evidence="12" type="ORF">BOO69_02780</name>
</gene>
<proteinExistence type="inferred from homology"/>
<keyword evidence="5 9" id="KW-0812">Transmembrane</keyword>
<evidence type="ECO:0000259" key="11">
    <source>
        <dbReference type="Pfam" id="PF04290"/>
    </source>
</evidence>
<evidence type="ECO:0000256" key="10">
    <source>
        <dbReference type="SAM" id="MobiDB-lite"/>
    </source>
</evidence>
<feature type="transmembrane region" description="Helical" evidence="9">
    <location>
        <begin position="89"/>
        <end position="110"/>
    </location>
</feature>
<keyword evidence="7 9" id="KW-0472">Membrane</keyword>
<protein>
    <recommendedName>
        <fullName evidence="9">TRAP transporter small permease protein</fullName>
    </recommendedName>
</protein>
<dbReference type="GO" id="GO:0022857">
    <property type="term" value="F:transmembrane transporter activity"/>
    <property type="evidence" value="ECO:0007669"/>
    <property type="project" value="UniProtKB-UniRule"/>
</dbReference>
<dbReference type="InterPro" id="IPR055348">
    <property type="entry name" value="DctQ"/>
</dbReference>
<feature type="transmembrane region" description="Helical" evidence="9">
    <location>
        <begin position="130"/>
        <end position="150"/>
    </location>
</feature>
<comment type="similarity">
    <text evidence="8 9">Belongs to the TRAP transporter small permease family.</text>
</comment>
<feature type="region of interest" description="Disordered" evidence="10">
    <location>
        <begin position="163"/>
        <end position="186"/>
    </location>
</feature>
<evidence type="ECO:0000313" key="12">
    <source>
        <dbReference type="EMBL" id="APE45253.1"/>
    </source>
</evidence>
<dbReference type="Pfam" id="PF04290">
    <property type="entry name" value="DctQ"/>
    <property type="match status" value="1"/>
</dbReference>
<keyword evidence="3" id="KW-1003">Cell membrane</keyword>
<dbReference type="Proteomes" id="UP000181897">
    <property type="component" value="Chromosome"/>
</dbReference>
<dbReference type="InterPro" id="IPR007387">
    <property type="entry name" value="TRAP_DctQ"/>
</dbReference>
<dbReference type="AlphaFoldDB" id="A0A1J0WLY0"/>
<reference evidence="12 13" key="1">
    <citation type="submission" date="2016-11" db="EMBL/GenBank/DDBJ databases">
        <title>Complete genome sequence of Sulfitobacter sp. AM1-D1, a toxic bacteria associated with marine dinoflagellate Alexandrium minutum in East China Sea.</title>
        <authorList>
            <person name="Yang Q."/>
            <person name="Zhang X."/>
            <person name="Tian X."/>
        </authorList>
    </citation>
    <scope>NUCLEOTIDE SEQUENCE [LARGE SCALE GENOMIC DNA]</scope>
    <source>
        <strain evidence="12 13">AM1-D1</strain>
    </source>
</reference>
<feature type="transmembrane region" description="Helical" evidence="9">
    <location>
        <begin position="12"/>
        <end position="30"/>
    </location>
</feature>
<dbReference type="PANTHER" id="PTHR35011:SF2">
    <property type="entry name" value="2,3-DIKETO-L-GULONATE TRAP TRANSPORTER SMALL PERMEASE PROTEIN YIAM"/>
    <property type="match status" value="1"/>
</dbReference>
<evidence type="ECO:0000256" key="8">
    <source>
        <dbReference type="ARBA" id="ARBA00038436"/>
    </source>
</evidence>
<feature type="compositionally biased region" description="Basic and acidic residues" evidence="10">
    <location>
        <begin position="173"/>
        <end position="186"/>
    </location>
</feature>
<dbReference type="KEGG" id="suam:BOO69_02780"/>
<keyword evidence="13" id="KW-1185">Reference proteome</keyword>
<feature type="transmembrane region" description="Helical" evidence="9">
    <location>
        <begin position="50"/>
        <end position="68"/>
    </location>
</feature>
<dbReference type="GO" id="GO:0015740">
    <property type="term" value="P:C4-dicarboxylate transport"/>
    <property type="evidence" value="ECO:0007669"/>
    <property type="project" value="TreeGrafter"/>
</dbReference>
<evidence type="ECO:0000256" key="1">
    <source>
        <dbReference type="ARBA" id="ARBA00004429"/>
    </source>
</evidence>